<keyword evidence="4" id="KW-1185">Reference proteome</keyword>
<dbReference type="Pfam" id="PF13855">
    <property type="entry name" value="LRR_8"/>
    <property type="match status" value="2"/>
</dbReference>
<dbReference type="PROSITE" id="PS51450">
    <property type="entry name" value="LRR"/>
    <property type="match status" value="6"/>
</dbReference>
<comment type="caution">
    <text evidence="3">The sequence shown here is derived from an EMBL/GenBank/DDBJ whole genome shotgun (WGS) entry which is preliminary data.</text>
</comment>
<dbReference type="PRINTS" id="PR00019">
    <property type="entry name" value="LEURICHRPT"/>
</dbReference>
<dbReference type="EMBL" id="CALNXK010000122">
    <property type="protein sequence ID" value="CAH3162132.1"/>
    <property type="molecule type" value="Genomic_DNA"/>
</dbReference>
<dbReference type="InterPro" id="IPR001611">
    <property type="entry name" value="Leu-rich_rpt"/>
</dbReference>
<accession>A0ABN8QGA8</accession>
<dbReference type="Gene3D" id="3.80.10.10">
    <property type="entry name" value="Ribonuclease Inhibitor"/>
    <property type="match status" value="3"/>
</dbReference>
<evidence type="ECO:0000256" key="1">
    <source>
        <dbReference type="ARBA" id="ARBA00022614"/>
    </source>
</evidence>
<dbReference type="SMART" id="SM00364">
    <property type="entry name" value="LRR_BAC"/>
    <property type="match status" value="7"/>
</dbReference>
<protein>
    <submittedName>
        <fullName evidence="3">Uncharacterized protein</fullName>
    </submittedName>
</protein>
<sequence>MKNLKVLELGDNNLTSLPDDIGSLMKLGILNLSQNNITELPASIGDLPSLKILDLSGNHIEDLPERFQSAGVIESFFMEKNYVKSLPSWCGSLCNIVNLGMADNQLVGNPLPDNFGSVSGKSLRTLDLSGNNISQLPDSVGELKHLEKLQLGSTICELERRAFQNGNWLHSLPNSFGWMINLQKLHLDENLLTELPENFGSLVNLEWADFGQNRLRKLPESFCSLTRLWFLQLSFANLTNLQTLDLFHNELTKIPKQLLNLKKLLRLDLDKNQFKLKAEKVPKLTKQVKYPSRDPNLKNNWRGKTREDYVEPDEEKTVQILNEVDEEEEDYQDDDTDEEEITYSEAALEFAMKRSLSIWKSHEGPDEREVKNRDEITNTSIPSFTTYQSTSSQKREETIMERSKGFYSEIFEDADVSLTKESNLENLDTKENHPDVTVGFVPQHDEISSNSNLDVTEDWDEEIQDSLAYNVVLETFKERSRNKVFFQNQLQNLLYSYPPACQAFTKTANYESAVYCSPLSAACSMPFLCPSNKDTAGQFDDADEDD</sequence>
<dbReference type="Proteomes" id="UP001159405">
    <property type="component" value="Unassembled WGS sequence"/>
</dbReference>
<gene>
    <name evidence="3" type="ORF">PLOB_00005170</name>
</gene>
<name>A0ABN8QGA8_9CNID</name>
<organism evidence="3 4">
    <name type="scientific">Porites lobata</name>
    <dbReference type="NCBI Taxonomy" id="104759"/>
    <lineage>
        <taxon>Eukaryota</taxon>
        <taxon>Metazoa</taxon>
        <taxon>Cnidaria</taxon>
        <taxon>Anthozoa</taxon>
        <taxon>Hexacorallia</taxon>
        <taxon>Scleractinia</taxon>
        <taxon>Fungiina</taxon>
        <taxon>Poritidae</taxon>
        <taxon>Porites</taxon>
    </lineage>
</organism>
<dbReference type="PANTHER" id="PTHR48051">
    <property type="match status" value="1"/>
</dbReference>
<proteinExistence type="predicted"/>
<dbReference type="InterPro" id="IPR032675">
    <property type="entry name" value="LRR_dom_sf"/>
</dbReference>
<evidence type="ECO:0000313" key="4">
    <source>
        <dbReference type="Proteomes" id="UP001159405"/>
    </source>
</evidence>
<evidence type="ECO:0000313" key="3">
    <source>
        <dbReference type="EMBL" id="CAH3162132.1"/>
    </source>
</evidence>
<evidence type="ECO:0000256" key="2">
    <source>
        <dbReference type="ARBA" id="ARBA00022737"/>
    </source>
</evidence>
<dbReference type="Pfam" id="PF00560">
    <property type="entry name" value="LRR_1"/>
    <property type="match status" value="2"/>
</dbReference>
<dbReference type="SUPFAM" id="SSF52058">
    <property type="entry name" value="L domain-like"/>
    <property type="match status" value="1"/>
</dbReference>
<dbReference type="SMART" id="SM00369">
    <property type="entry name" value="LRR_TYP"/>
    <property type="match status" value="7"/>
</dbReference>
<keyword evidence="2" id="KW-0677">Repeat</keyword>
<keyword evidence="1" id="KW-0433">Leucine-rich repeat</keyword>
<dbReference type="PANTHER" id="PTHR48051:SF54">
    <property type="entry name" value="LEUCINE-RICH REPEAT-CONTAINING PROTEIN"/>
    <property type="match status" value="1"/>
</dbReference>
<reference evidence="3 4" key="1">
    <citation type="submission" date="2022-05" db="EMBL/GenBank/DDBJ databases">
        <authorList>
            <consortium name="Genoscope - CEA"/>
            <person name="William W."/>
        </authorList>
    </citation>
    <scope>NUCLEOTIDE SEQUENCE [LARGE SCALE GENOMIC DNA]</scope>
</reference>
<dbReference type="InterPro" id="IPR050216">
    <property type="entry name" value="LRR_domain-containing"/>
</dbReference>
<dbReference type="InterPro" id="IPR003591">
    <property type="entry name" value="Leu-rich_rpt_typical-subtyp"/>
</dbReference>